<comment type="similarity">
    <text evidence="5">Belongs to the 2-oxoadipate dioxygenase/decarboxylase family.</text>
</comment>
<dbReference type="AlphaFoldDB" id="A0A418GEM1"/>
<dbReference type="PANTHER" id="PTHR39479:SF2">
    <property type="entry name" value="2-OXOADIPATE DIOXYGENASE_DECARBOXYLASE"/>
    <property type="match status" value="1"/>
</dbReference>
<dbReference type="Pfam" id="PF07063">
    <property type="entry name" value="HGLS"/>
    <property type="match status" value="1"/>
</dbReference>
<comment type="cofactor">
    <cofactor evidence="1">
        <name>Fe(2+)</name>
        <dbReference type="ChEBI" id="CHEBI:29033"/>
    </cofactor>
</comment>
<keyword evidence="3" id="KW-0560">Oxidoreductase</keyword>
<dbReference type="EMBL" id="QXHA01001576">
    <property type="protein sequence ID" value="RIB39294.1"/>
    <property type="molecule type" value="Genomic_DNA"/>
</dbReference>
<accession>A0A418GEM1</accession>
<evidence type="ECO:0000256" key="6">
    <source>
        <dbReference type="ARBA" id="ARBA00035023"/>
    </source>
</evidence>
<dbReference type="GO" id="GO:0051213">
    <property type="term" value="F:dioxygenase activity"/>
    <property type="evidence" value="ECO:0007669"/>
    <property type="project" value="UniProtKB-KW"/>
</dbReference>
<sequence length="83" mass="9222">PGDDPQPLIERGWVVAQPITYEDFLPVSAAGIFQSNLGNETRACNHGDASREAFEQALGCPVLDEFQLYQEAEERSKRRCGLL</sequence>
<evidence type="ECO:0000256" key="4">
    <source>
        <dbReference type="ARBA" id="ARBA00023004"/>
    </source>
</evidence>
<evidence type="ECO:0000313" key="9">
    <source>
        <dbReference type="Proteomes" id="UP000284508"/>
    </source>
</evidence>
<feature type="non-terminal residue" evidence="8">
    <location>
        <position position="1"/>
    </location>
</feature>
<evidence type="ECO:0000256" key="5">
    <source>
        <dbReference type="ARBA" id="ARBA00035013"/>
    </source>
</evidence>
<keyword evidence="4" id="KW-0408">Iron</keyword>
<dbReference type="PANTHER" id="PTHR39479">
    <property type="match status" value="1"/>
</dbReference>
<evidence type="ECO:0000256" key="3">
    <source>
        <dbReference type="ARBA" id="ARBA00023002"/>
    </source>
</evidence>
<evidence type="ECO:0000256" key="1">
    <source>
        <dbReference type="ARBA" id="ARBA00001954"/>
    </source>
</evidence>
<dbReference type="Gene3D" id="3.10.180.80">
    <property type="entry name" value="Uncharacterised protein PF07063, DUF1338"/>
    <property type="match status" value="1"/>
</dbReference>
<dbReference type="EC" id="1.13.11.93" evidence="6"/>
<dbReference type="InterPro" id="IPR009770">
    <property type="entry name" value="HGLS"/>
</dbReference>
<dbReference type="Proteomes" id="UP000284508">
    <property type="component" value="Unassembled WGS sequence"/>
</dbReference>
<proteinExistence type="inferred from homology"/>
<keyword evidence="2" id="KW-0223">Dioxygenase</keyword>
<evidence type="ECO:0000313" key="8">
    <source>
        <dbReference type="EMBL" id="RIB39294.1"/>
    </source>
</evidence>
<evidence type="ECO:0000256" key="2">
    <source>
        <dbReference type="ARBA" id="ARBA00022964"/>
    </source>
</evidence>
<gene>
    <name evidence="8" type="ORF">D3C88_24665</name>
</gene>
<evidence type="ECO:0000256" key="7">
    <source>
        <dbReference type="ARBA" id="ARBA00035045"/>
    </source>
</evidence>
<organism evidence="8 9">
    <name type="scientific">Escherichia coli</name>
    <dbReference type="NCBI Taxonomy" id="562"/>
    <lineage>
        <taxon>Bacteria</taxon>
        <taxon>Pseudomonadati</taxon>
        <taxon>Pseudomonadota</taxon>
        <taxon>Gammaproteobacteria</taxon>
        <taxon>Enterobacterales</taxon>
        <taxon>Enterobacteriaceae</taxon>
        <taxon>Escherichia</taxon>
    </lineage>
</organism>
<reference evidence="8 9" key="1">
    <citation type="journal article" date="2018" name="BMC Microbiol.">
        <title>Genome sequencing of strains of the most prevalent clonal group of O1:K1:H7 Escherichia coli that causes neonatal meningitis in France.</title>
        <authorList>
            <person name="Geslain G."/>
            <person name="Birgy A."/>
            <person name="Adiba S."/>
            <person name="Magnan M."/>
            <person name="Courroux C."/>
            <person name="Levy C."/>
            <person name="Cohen R."/>
            <person name="Bidet P."/>
            <person name="Bonacorsi S."/>
        </authorList>
    </citation>
    <scope>NUCLEOTIDE SEQUENCE [LARGE SCALE GENOMIC DNA]</scope>
    <source>
        <strain evidence="8 9">S308</strain>
    </source>
</reference>
<comment type="caution">
    <text evidence="8">The sequence shown here is derived from an EMBL/GenBank/DDBJ whole genome shotgun (WGS) entry which is preliminary data.</text>
</comment>
<name>A0A418GEM1_ECOLX</name>
<protein>
    <recommendedName>
        <fullName evidence="6">2-oxoadipate dioxygenase/decarboxylase</fullName>
        <ecNumber evidence="6">1.13.11.93</ecNumber>
    </recommendedName>
    <alternativeName>
        <fullName evidence="7">2-hydroxyglutarate synthase</fullName>
    </alternativeName>
</protein>